<dbReference type="InterPro" id="IPR036086">
    <property type="entry name" value="ParB/Sulfiredoxin_sf"/>
</dbReference>
<comment type="caution">
    <text evidence="1">The sequence shown here is derived from an EMBL/GenBank/DDBJ whole genome shotgun (WGS) entry which is preliminary data.</text>
</comment>
<reference evidence="1" key="1">
    <citation type="journal article" date="2015" name="Nature">
        <title>Complex archaea that bridge the gap between prokaryotes and eukaryotes.</title>
        <authorList>
            <person name="Spang A."/>
            <person name="Saw J.H."/>
            <person name="Jorgensen S.L."/>
            <person name="Zaremba-Niedzwiedzka K."/>
            <person name="Martijn J."/>
            <person name="Lind A.E."/>
            <person name="van Eijk R."/>
            <person name="Schleper C."/>
            <person name="Guy L."/>
            <person name="Ettema T.J."/>
        </authorList>
    </citation>
    <scope>NUCLEOTIDE SEQUENCE</scope>
</reference>
<protein>
    <recommendedName>
        <fullName evidence="2">ParB/Sulfiredoxin domain-containing protein</fullName>
    </recommendedName>
</protein>
<feature type="non-terminal residue" evidence="1">
    <location>
        <position position="1"/>
    </location>
</feature>
<dbReference type="AlphaFoldDB" id="A0A0F8Z3T0"/>
<name>A0A0F8Z3T0_9ZZZZ</name>
<proteinExistence type="predicted"/>
<accession>A0A0F8Z3T0</accession>
<evidence type="ECO:0000313" key="1">
    <source>
        <dbReference type="EMBL" id="KKK61074.1"/>
    </source>
</evidence>
<evidence type="ECO:0008006" key="2">
    <source>
        <dbReference type="Google" id="ProtNLM"/>
    </source>
</evidence>
<organism evidence="1">
    <name type="scientific">marine sediment metagenome</name>
    <dbReference type="NCBI Taxonomy" id="412755"/>
    <lineage>
        <taxon>unclassified sequences</taxon>
        <taxon>metagenomes</taxon>
        <taxon>ecological metagenomes</taxon>
    </lineage>
</organism>
<gene>
    <name evidence="1" type="ORF">LCGC14_3018000</name>
</gene>
<dbReference type="SUPFAM" id="SSF110849">
    <property type="entry name" value="ParB/Sulfiredoxin"/>
    <property type="match status" value="1"/>
</dbReference>
<sequence length="102" mass="11418">LVRRATSITKGELLVIDGFHRVTALKELGTMITANEIDCNDEDFWAARIVSATQHEGVKIDRAALWVEELWAASPYTAEYKTVPLLYLLLTLVRLLQSSSLS</sequence>
<dbReference type="EMBL" id="LAZR01062656">
    <property type="protein sequence ID" value="KKK61074.1"/>
    <property type="molecule type" value="Genomic_DNA"/>
</dbReference>